<comment type="caution">
    <text evidence="9">The sequence shown here is derived from an EMBL/GenBank/DDBJ whole genome shotgun (WGS) entry which is preliminary data.</text>
</comment>
<gene>
    <name evidence="9" type="ORF">E2L08_10890</name>
</gene>
<comment type="subcellular location">
    <subcellularLocation>
        <location evidence="1 7">Cell membrane</location>
        <topology evidence="1 7">Multi-pass membrane protein</topology>
    </subcellularLocation>
</comment>
<dbReference type="Gene3D" id="1.10.3720.10">
    <property type="entry name" value="MetI-like"/>
    <property type="match status" value="1"/>
</dbReference>
<feature type="transmembrane region" description="Helical" evidence="7">
    <location>
        <begin position="284"/>
        <end position="310"/>
    </location>
</feature>
<dbReference type="InterPro" id="IPR000515">
    <property type="entry name" value="MetI-like"/>
</dbReference>
<dbReference type="OrthoDB" id="9807402at2"/>
<sequence length="318" mass="34380">MRAILSIILKRLLVGCITLFVVTLIIFGAIEMLPGDIATELLGQAATEESLNAFREKYDLNRSLPARYLSWLGGAVTGDFGISLANQRPISELIGQRAANTFFLAGYAAAIAVPIAVVSGMLAALYNGSVFDRMLSSSTLAAISFPEFFVAYILILIFAVGLGWFPSLANVDPGMGLGERLYLTFLPAMTLTLIVLAYMMRMTRAAILNLLAMPYIEMAHLKGMKRWRVIAVHALPNALAPIINVIALNLAYLIVGVVLVEVVFVYPGLGQILVDAVSNRDVTVVQAACLIFAATYILLNLAADILSIIANPRLLHPR</sequence>
<dbReference type="PANTHER" id="PTHR43163:SF6">
    <property type="entry name" value="DIPEPTIDE TRANSPORT SYSTEM PERMEASE PROTEIN DPPB-RELATED"/>
    <property type="match status" value="1"/>
</dbReference>
<comment type="similarity">
    <text evidence="7">Belongs to the binding-protein-dependent transport system permease family.</text>
</comment>
<dbReference type="Proteomes" id="UP000295701">
    <property type="component" value="Unassembled WGS sequence"/>
</dbReference>
<dbReference type="AlphaFoldDB" id="A0A4R6A6T4"/>
<protein>
    <submittedName>
        <fullName evidence="9">ABC transporter permease</fullName>
    </submittedName>
</protein>
<evidence type="ECO:0000256" key="2">
    <source>
        <dbReference type="ARBA" id="ARBA00022448"/>
    </source>
</evidence>
<keyword evidence="3" id="KW-1003">Cell membrane</keyword>
<dbReference type="PROSITE" id="PS50928">
    <property type="entry name" value="ABC_TM1"/>
    <property type="match status" value="1"/>
</dbReference>
<evidence type="ECO:0000256" key="5">
    <source>
        <dbReference type="ARBA" id="ARBA00022989"/>
    </source>
</evidence>
<keyword evidence="10" id="KW-1185">Reference proteome</keyword>
<evidence type="ECO:0000256" key="3">
    <source>
        <dbReference type="ARBA" id="ARBA00022475"/>
    </source>
</evidence>
<evidence type="ECO:0000256" key="1">
    <source>
        <dbReference type="ARBA" id="ARBA00004651"/>
    </source>
</evidence>
<evidence type="ECO:0000259" key="8">
    <source>
        <dbReference type="PROSITE" id="PS50928"/>
    </source>
</evidence>
<organism evidence="9 10">
    <name type="scientific">Palleronia sediminis</name>
    <dbReference type="NCBI Taxonomy" id="2547833"/>
    <lineage>
        <taxon>Bacteria</taxon>
        <taxon>Pseudomonadati</taxon>
        <taxon>Pseudomonadota</taxon>
        <taxon>Alphaproteobacteria</taxon>
        <taxon>Rhodobacterales</taxon>
        <taxon>Roseobacteraceae</taxon>
        <taxon>Palleronia</taxon>
    </lineage>
</organism>
<evidence type="ECO:0000256" key="6">
    <source>
        <dbReference type="ARBA" id="ARBA00023136"/>
    </source>
</evidence>
<feature type="transmembrane region" description="Helical" evidence="7">
    <location>
        <begin position="12"/>
        <end position="30"/>
    </location>
</feature>
<dbReference type="GO" id="GO:0005886">
    <property type="term" value="C:plasma membrane"/>
    <property type="evidence" value="ECO:0007669"/>
    <property type="project" value="UniProtKB-SubCell"/>
</dbReference>
<feature type="transmembrane region" description="Helical" evidence="7">
    <location>
        <begin position="181"/>
        <end position="199"/>
    </location>
</feature>
<evidence type="ECO:0000256" key="4">
    <source>
        <dbReference type="ARBA" id="ARBA00022692"/>
    </source>
</evidence>
<evidence type="ECO:0000256" key="7">
    <source>
        <dbReference type="RuleBase" id="RU363032"/>
    </source>
</evidence>
<evidence type="ECO:0000313" key="10">
    <source>
        <dbReference type="Proteomes" id="UP000295701"/>
    </source>
</evidence>
<dbReference type="GO" id="GO:0055085">
    <property type="term" value="P:transmembrane transport"/>
    <property type="evidence" value="ECO:0007669"/>
    <property type="project" value="InterPro"/>
</dbReference>
<evidence type="ECO:0000313" key="9">
    <source>
        <dbReference type="EMBL" id="TDL78437.1"/>
    </source>
</evidence>
<feature type="transmembrane region" description="Helical" evidence="7">
    <location>
        <begin position="98"/>
        <end position="128"/>
    </location>
</feature>
<dbReference type="EMBL" id="SNAA01000011">
    <property type="protein sequence ID" value="TDL78437.1"/>
    <property type="molecule type" value="Genomic_DNA"/>
</dbReference>
<dbReference type="CDD" id="cd06261">
    <property type="entry name" value="TM_PBP2"/>
    <property type="match status" value="1"/>
</dbReference>
<dbReference type="Pfam" id="PF00528">
    <property type="entry name" value="BPD_transp_1"/>
    <property type="match status" value="1"/>
</dbReference>
<dbReference type="RefSeq" id="WP_133397111.1">
    <property type="nucleotide sequence ID" value="NZ_SNAA01000011.1"/>
</dbReference>
<accession>A0A4R6A6T4</accession>
<dbReference type="SUPFAM" id="SSF161098">
    <property type="entry name" value="MetI-like"/>
    <property type="match status" value="1"/>
</dbReference>
<keyword evidence="6 7" id="KW-0472">Membrane</keyword>
<dbReference type="PANTHER" id="PTHR43163">
    <property type="entry name" value="DIPEPTIDE TRANSPORT SYSTEM PERMEASE PROTEIN DPPB-RELATED"/>
    <property type="match status" value="1"/>
</dbReference>
<dbReference type="Pfam" id="PF19300">
    <property type="entry name" value="BPD_transp_1_N"/>
    <property type="match status" value="1"/>
</dbReference>
<keyword evidence="5 7" id="KW-1133">Transmembrane helix</keyword>
<keyword evidence="4 7" id="KW-0812">Transmembrane</keyword>
<keyword evidence="2 7" id="KW-0813">Transport</keyword>
<feature type="domain" description="ABC transmembrane type-1" evidence="8">
    <location>
        <begin position="98"/>
        <end position="303"/>
    </location>
</feature>
<dbReference type="InterPro" id="IPR035906">
    <property type="entry name" value="MetI-like_sf"/>
</dbReference>
<name>A0A4R6A6T4_9RHOB</name>
<proteinExistence type="inferred from homology"/>
<reference evidence="9 10" key="1">
    <citation type="submission" date="2019-03" db="EMBL/GenBank/DDBJ databases">
        <title>Primorskyibacter sp. SS33 isolated from sediments.</title>
        <authorList>
            <person name="Xunke S."/>
        </authorList>
    </citation>
    <scope>NUCLEOTIDE SEQUENCE [LARGE SCALE GENOMIC DNA]</scope>
    <source>
        <strain evidence="9 10">SS33</strain>
    </source>
</reference>
<feature type="transmembrane region" description="Helical" evidence="7">
    <location>
        <begin position="242"/>
        <end position="264"/>
    </location>
</feature>
<feature type="transmembrane region" description="Helical" evidence="7">
    <location>
        <begin position="148"/>
        <end position="169"/>
    </location>
</feature>
<dbReference type="InterPro" id="IPR045621">
    <property type="entry name" value="BPD_transp_1_N"/>
</dbReference>